<keyword evidence="5" id="KW-0378">Hydrolase</keyword>
<evidence type="ECO:0000256" key="8">
    <source>
        <dbReference type="ARBA" id="ARBA00023157"/>
    </source>
</evidence>
<keyword evidence="12" id="KW-1185">Reference proteome</keyword>
<keyword evidence="7" id="KW-0482">Metalloprotease</keyword>
<reference evidence="11 12" key="1">
    <citation type="submission" date="2018-07" db="EMBL/GenBank/DDBJ databases">
        <title>Genomic Encyclopedia of Type Strains, Phase IV (KMG-IV): sequencing the most valuable type-strain genomes for metagenomic binning, comparative biology and taxonomic classification.</title>
        <authorList>
            <person name="Goeker M."/>
        </authorList>
    </citation>
    <scope>NUCLEOTIDE SEQUENCE [LARGE SCALE GENOMIC DNA]</scope>
    <source>
        <strain evidence="11 12">DSM 4134</strain>
    </source>
</reference>
<dbReference type="SUPFAM" id="SSF55486">
    <property type="entry name" value="Metalloproteases ('zincins'), catalytic domain"/>
    <property type="match status" value="1"/>
</dbReference>
<dbReference type="GO" id="GO:0006508">
    <property type="term" value="P:proteolysis"/>
    <property type="evidence" value="ECO:0007669"/>
    <property type="project" value="UniProtKB-KW"/>
</dbReference>
<comment type="caution">
    <text evidence="11">The sequence shown here is derived from an EMBL/GenBank/DDBJ whole genome shotgun (WGS) entry which is preliminary data.</text>
</comment>
<evidence type="ECO:0000256" key="9">
    <source>
        <dbReference type="SAM" id="SignalP"/>
    </source>
</evidence>
<keyword evidence="2" id="KW-0645">Protease</keyword>
<keyword evidence="6" id="KW-0862">Zinc</keyword>
<dbReference type="InterPro" id="IPR008754">
    <property type="entry name" value="Peptidase_M43"/>
</dbReference>
<evidence type="ECO:0000313" key="12">
    <source>
        <dbReference type="Proteomes" id="UP000256779"/>
    </source>
</evidence>
<evidence type="ECO:0000256" key="1">
    <source>
        <dbReference type="ARBA" id="ARBA00008721"/>
    </source>
</evidence>
<dbReference type="PANTHER" id="PTHR47466">
    <property type="match status" value="1"/>
</dbReference>
<dbReference type="GO" id="GO:0046872">
    <property type="term" value="F:metal ion binding"/>
    <property type="evidence" value="ECO:0007669"/>
    <property type="project" value="UniProtKB-KW"/>
</dbReference>
<evidence type="ECO:0000256" key="6">
    <source>
        <dbReference type="ARBA" id="ARBA00022833"/>
    </source>
</evidence>
<dbReference type="OrthoDB" id="6278496at2"/>
<dbReference type="PROSITE" id="PS51257">
    <property type="entry name" value="PROKAR_LIPOPROTEIN"/>
    <property type="match status" value="1"/>
</dbReference>
<keyword evidence="4 9" id="KW-0732">Signal</keyword>
<evidence type="ECO:0000256" key="3">
    <source>
        <dbReference type="ARBA" id="ARBA00022723"/>
    </source>
</evidence>
<gene>
    <name evidence="11" type="ORF">C7460_105158</name>
</gene>
<proteinExistence type="inferred from homology"/>
<evidence type="ECO:0000256" key="2">
    <source>
        <dbReference type="ARBA" id="ARBA00022670"/>
    </source>
</evidence>
<dbReference type="GO" id="GO:0008237">
    <property type="term" value="F:metallopeptidase activity"/>
    <property type="evidence" value="ECO:0007669"/>
    <property type="project" value="UniProtKB-KW"/>
</dbReference>
<dbReference type="PANTHER" id="PTHR47466:SF1">
    <property type="entry name" value="METALLOPROTEASE MEP1 (AFU_ORTHOLOGUE AFUA_1G07730)-RELATED"/>
    <property type="match status" value="1"/>
</dbReference>
<feature type="chain" id="PRO_5017614819" evidence="9">
    <location>
        <begin position="23"/>
        <end position="364"/>
    </location>
</feature>
<dbReference type="Proteomes" id="UP000256779">
    <property type="component" value="Unassembled WGS sequence"/>
</dbReference>
<protein>
    <submittedName>
        <fullName evidence="11">Pregnancy-associated plasma protein-A</fullName>
    </submittedName>
</protein>
<evidence type="ECO:0000256" key="7">
    <source>
        <dbReference type="ARBA" id="ARBA00023049"/>
    </source>
</evidence>
<dbReference type="Pfam" id="PF05572">
    <property type="entry name" value="Peptidase_M43"/>
    <property type="match status" value="1"/>
</dbReference>
<dbReference type="AlphaFoldDB" id="A0A3D9L626"/>
<dbReference type="InterPro" id="IPR024079">
    <property type="entry name" value="MetalloPept_cat_dom_sf"/>
</dbReference>
<feature type="signal peptide" evidence="9">
    <location>
        <begin position="1"/>
        <end position="22"/>
    </location>
</feature>
<feature type="domain" description="Peptidase M43 pregnancy-associated plasma-A" evidence="10">
    <location>
        <begin position="157"/>
        <end position="274"/>
    </location>
</feature>
<dbReference type="Gene3D" id="3.40.390.10">
    <property type="entry name" value="Collagenase (Catalytic Domain)"/>
    <property type="match status" value="1"/>
</dbReference>
<keyword evidence="8" id="KW-1015">Disulfide bond</keyword>
<evidence type="ECO:0000256" key="5">
    <source>
        <dbReference type="ARBA" id="ARBA00022801"/>
    </source>
</evidence>
<comment type="similarity">
    <text evidence="1">Belongs to the peptidase M43B family.</text>
</comment>
<keyword evidence="3" id="KW-0479">Metal-binding</keyword>
<accession>A0A3D9L626</accession>
<evidence type="ECO:0000313" key="11">
    <source>
        <dbReference type="EMBL" id="REE00534.1"/>
    </source>
</evidence>
<sequence>MMRRLVLHSVLAWLACATCSFGQTRTCLYSSGVESNHYRVHDDGSTLYVPVVVHIVYDQPELITQEQVYAQLNVLNNDFSKSNQDLDHVVKPFQKVATSANIQFYLDQEIGDGGILRVSSSAGPFGISDIHFSSTGGSDKIPGVLNVWVCDLVGSISAFAKTPESFDHEEVGMVIDHTFFGTSGTATVPYDGGRTLTHEVGHWLGLAHPWKSDGCGDGDQVADTPPQYGPAHGCDLSRSTCESLDMVQNFMNLAPDDCMHFFTAGQVERMRQTLLTLRPELEVAYETLLHQPQSLTIYPNPAIHSFFIDEDPGGMQIVDASGRKILFESRQLPKGWQVTPLTCETLLYIKMAEKGVAQKLILKH</sequence>
<organism evidence="11 12">
    <name type="scientific">Marinoscillum furvescens DSM 4134</name>
    <dbReference type="NCBI Taxonomy" id="1122208"/>
    <lineage>
        <taxon>Bacteria</taxon>
        <taxon>Pseudomonadati</taxon>
        <taxon>Bacteroidota</taxon>
        <taxon>Cytophagia</taxon>
        <taxon>Cytophagales</taxon>
        <taxon>Reichenbachiellaceae</taxon>
        <taxon>Marinoscillum</taxon>
    </lineage>
</organism>
<evidence type="ECO:0000259" key="10">
    <source>
        <dbReference type="Pfam" id="PF05572"/>
    </source>
</evidence>
<evidence type="ECO:0000256" key="4">
    <source>
        <dbReference type="ARBA" id="ARBA00022729"/>
    </source>
</evidence>
<dbReference type="EMBL" id="QREG01000005">
    <property type="protein sequence ID" value="REE00534.1"/>
    <property type="molecule type" value="Genomic_DNA"/>
</dbReference>
<name>A0A3D9L626_MARFU</name>